<organism evidence="2 3">
    <name type="scientific">Caenorhabditis japonica</name>
    <dbReference type="NCBI Taxonomy" id="281687"/>
    <lineage>
        <taxon>Eukaryota</taxon>
        <taxon>Metazoa</taxon>
        <taxon>Ecdysozoa</taxon>
        <taxon>Nematoda</taxon>
        <taxon>Chromadorea</taxon>
        <taxon>Rhabditida</taxon>
        <taxon>Rhabditina</taxon>
        <taxon>Rhabditomorpha</taxon>
        <taxon>Rhabditoidea</taxon>
        <taxon>Rhabditidae</taxon>
        <taxon>Peloderinae</taxon>
        <taxon>Caenorhabditis</taxon>
    </lineage>
</organism>
<dbReference type="EnsemblMetazoa" id="CJA28807.1">
    <property type="protein sequence ID" value="CJA28807.1"/>
    <property type="gene ID" value="WBGene00184381"/>
</dbReference>
<accession>A0A8R1I9V6</accession>
<reference evidence="2" key="2">
    <citation type="submission" date="2022-06" db="UniProtKB">
        <authorList>
            <consortium name="EnsemblMetazoa"/>
        </authorList>
    </citation>
    <scope>IDENTIFICATION</scope>
    <source>
        <strain evidence="2">DF5081</strain>
    </source>
</reference>
<protein>
    <submittedName>
        <fullName evidence="2">Uncharacterized protein</fullName>
    </submittedName>
</protein>
<feature type="compositionally biased region" description="Low complexity" evidence="1">
    <location>
        <begin position="7"/>
        <end position="27"/>
    </location>
</feature>
<feature type="region of interest" description="Disordered" evidence="1">
    <location>
        <begin position="1"/>
        <end position="27"/>
    </location>
</feature>
<sequence>MNINETKTTSSQSSTPSSGGVSKKPPGLVLPTISVNAANTFEDALCPMIYEQGPSHPSSPTLSSNAEAITTDLMNRIKLFSSQFDTARLSPNYATSDLGSSARSSFSTASWMAYREQSMEFEESKELISPFDCDTACSVSPSFSLSPNSFNHFSFDARSVSSLGHHTNNLKHLLAVGAYELSR</sequence>
<evidence type="ECO:0000256" key="1">
    <source>
        <dbReference type="SAM" id="MobiDB-lite"/>
    </source>
</evidence>
<dbReference type="Proteomes" id="UP000005237">
    <property type="component" value="Unassembled WGS sequence"/>
</dbReference>
<name>A0A8R1I9V6_CAEJA</name>
<reference evidence="3" key="1">
    <citation type="submission" date="2010-08" db="EMBL/GenBank/DDBJ databases">
        <authorList>
            <consortium name="Caenorhabditis japonica Sequencing Consortium"/>
            <person name="Wilson R.K."/>
        </authorList>
    </citation>
    <scope>NUCLEOTIDE SEQUENCE [LARGE SCALE GENOMIC DNA]</scope>
    <source>
        <strain evidence="3">DF5081</strain>
    </source>
</reference>
<evidence type="ECO:0000313" key="3">
    <source>
        <dbReference type="Proteomes" id="UP000005237"/>
    </source>
</evidence>
<keyword evidence="3" id="KW-1185">Reference proteome</keyword>
<evidence type="ECO:0000313" key="2">
    <source>
        <dbReference type="EnsemblMetazoa" id="CJA28807.1"/>
    </source>
</evidence>
<dbReference type="AlphaFoldDB" id="A0A8R1I9V6"/>
<proteinExistence type="predicted"/>